<accession>A0A6M3JKL8</accession>
<gene>
    <name evidence="1" type="ORF">MM415A03574_0003</name>
</gene>
<evidence type="ECO:0000313" key="1">
    <source>
        <dbReference type="EMBL" id="QJA70739.1"/>
    </source>
</evidence>
<proteinExistence type="predicted"/>
<name>A0A6M3JKL8_9ZZZZ</name>
<reference evidence="1" key="1">
    <citation type="submission" date="2020-03" db="EMBL/GenBank/DDBJ databases">
        <title>The deep terrestrial virosphere.</title>
        <authorList>
            <person name="Holmfeldt K."/>
            <person name="Nilsson E."/>
            <person name="Simone D."/>
            <person name="Lopez-Fernandez M."/>
            <person name="Wu X."/>
            <person name="de Brujin I."/>
            <person name="Lundin D."/>
            <person name="Andersson A."/>
            <person name="Bertilsson S."/>
            <person name="Dopson M."/>
        </authorList>
    </citation>
    <scope>NUCLEOTIDE SEQUENCE</scope>
    <source>
        <strain evidence="1">MM415A03574</strain>
    </source>
</reference>
<organism evidence="1">
    <name type="scientific">viral metagenome</name>
    <dbReference type="NCBI Taxonomy" id="1070528"/>
    <lineage>
        <taxon>unclassified sequences</taxon>
        <taxon>metagenomes</taxon>
        <taxon>organismal metagenomes</taxon>
    </lineage>
</organism>
<protein>
    <submittedName>
        <fullName evidence="1">Uncharacterized protein</fullName>
    </submittedName>
</protein>
<dbReference type="AlphaFoldDB" id="A0A6M3JKL8"/>
<dbReference type="EMBL" id="MT141817">
    <property type="protein sequence ID" value="QJA70739.1"/>
    <property type="molecule type" value="Genomic_DNA"/>
</dbReference>
<sequence length="49" mass="5883">MDMIEKLEGWLGKQVSKCEREIEKGQPLYWHEAKKEAFEQVLEFLNQSK</sequence>